<dbReference type="EMBL" id="JNOM01000051">
    <property type="protein sequence ID" value="KNG88485.1"/>
    <property type="molecule type" value="Genomic_DNA"/>
</dbReference>
<accession>A0A0L1J9X2</accession>
<organism evidence="1 2">
    <name type="scientific">Aspergillus nomiae NRRL (strain ATCC 15546 / NRRL 13137 / CBS 260.88 / M93)</name>
    <dbReference type="NCBI Taxonomy" id="1509407"/>
    <lineage>
        <taxon>Eukaryota</taxon>
        <taxon>Fungi</taxon>
        <taxon>Dikarya</taxon>
        <taxon>Ascomycota</taxon>
        <taxon>Pezizomycotina</taxon>
        <taxon>Eurotiomycetes</taxon>
        <taxon>Eurotiomycetidae</taxon>
        <taxon>Eurotiales</taxon>
        <taxon>Aspergillaceae</taxon>
        <taxon>Aspergillus</taxon>
        <taxon>Aspergillus subgen. Circumdati</taxon>
    </lineage>
</organism>
<dbReference type="Proteomes" id="UP000037505">
    <property type="component" value="Unassembled WGS sequence"/>
</dbReference>
<evidence type="ECO:0000313" key="1">
    <source>
        <dbReference type="EMBL" id="KNG88485.1"/>
    </source>
</evidence>
<dbReference type="Pfam" id="PF21858">
    <property type="entry name" value="DUF6914"/>
    <property type="match status" value="1"/>
</dbReference>
<dbReference type="InterPro" id="IPR054208">
    <property type="entry name" value="DUF6914"/>
</dbReference>
<protein>
    <submittedName>
        <fullName evidence="1">Uncharacterized protein</fullName>
    </submittedName>
</protein>
<dbReference type="RefSeq" id="XP_015409408.1">
    <property type="nucleotide sequence ID" value="XM_015548491.1"/>
</dbReference>
<gene>
    <name evidence="1" type="ORF">ANOM_003234</name>
</gene>
<sequence length="155" mass="17341">MPNNPISFDTNGLYILVSDLGSDIQFHWALYLAQSQGQGIMFHVINSIETGNQWQYQTKPITGIPNSLNLLVSLKIAVMDPALHVALVDRLAAVPETPPITCRLWLKRALHELDEEGYIQLTGSINDIEQEALIEAAENQPRRIRTGLCSRYCVV</sequence>
<dbReference type="AlphaFoldDB" id="A0A0L1J9X2"/>
<name>A0A0L1J9X2_ASPN3</name>
<proteinExistence type="predicted"/>
<dbReference type="OrthoDB" id="3016366at2759"/>
<reference evidence="1 2" key="1">
    <citation type="submission" date="2014-06" db="EMBL/GenBank/DDBJ databases">
        <title>The Genome of the Aflatoxigenic Filamentous Fungus Aspergillus nomius.</title>
        <authorList>
            <person name="Moore M.G."/>
            <person name="Shannon B.M."/>
            <person name="Brian M.M."/>
        </authorList>
    </citation>
    <scope>NUCLEOTIDE SEQUENCE [LARGE SCALE GENOMIC DNA]</scope>
    <source>
        <strain evidence="1 2">NRRL 13137</strain>
    </source>
</reference>
<dbReference type="GeneID" id="26805038"/>
<evidence type="ECO:0000313" key="2">
    <source>
        <dbReference type="Proteomes" id="UP000037505"/>
    </source>
</evidence>
<keyword evidence="2" id="KW-1185">Reference proteome</keyword>
<comment type="caution">
    <text evidence="1">The sequence shown here is derived from an EMBL/GenBank/DDBJ whole genome shotgun (WGS) entry which is preliminary data.</text>
</comment>